<proteinExistence type="inferred from homology"/>
<sequence>MKKSIGILGGISLASTIQYYKTITDLYYERNKDYYYPEMVIKSLDFQYFTDLENERRTEEYIDYIVKGIKSLESAGADFAIMAANSPHSVFDKVVEKVELPIISIVETTAKKAVELNLKKVLLTGIKYTMQGRFYQDGLEKYDIEVITPTENHQDEINSIIFQELVINRFSEKTRSRMLEIISSYNVEGVILGCTELPLLLNQEHSHLKLLDTLTLHAKAALEFSLAA</sequence>
<dbReference type="PANTHER" id="PTHR21198:SF7">
    <property type="entry name" value="ASPARTATE-GLUTAMATE RACEMASE FAMILY"/>
    <property type="match status" value="1"/>
</dbReference>
<dbReference type="eggNOG" id="COG1794">
    <property type="taxonomic scope" value="Bacteria"/>
</dbReference>
<dbReference type="AlphaFoldDB" id="D5EFP4"/>
<name>D5EFP4_AMICL</name>
<evidence type="ECO:0000313" key="4">
    <source>
        <dbReference type="Proteomes" id="UP000002366"/>
    </source>
</evidence>
<comment type="similarity">
    <text evidence="1">Belongs to the aspartate/glutamate racemases family.</text>
</comment>
<dbReference type="HOGENOM" id="CLU_055360_1_0_0"/>
<dbReference type="RefSeq" id="WP_013048639.1">
    <property type="nucleotide sequence ID" value="NC_014011.1"/>
</dbReference>
<dbReference type="EMBL" id="CP001997">
    <property type="protein sequence ID" value="ADE57376.1"/>
    <property type="molecule type" value="Genomic_DNA"/>
</dbReference>
<dbReference type="PROSITE" id="PS00924">
    <property type="entry name" value="ASP_GLU_RACEMASE_2"/>
    <property type="match status" value="1"/>
</dbReference>
<dbReference type="GO" id="GO:0047661">
    <property type="term" value="F:amino-acid racemase activity"/>
    <property type="evidence" value="ECO:0007669"/>
    <property type="project" value="InterPro"/>
</dbReference>
<accession>D5EFP4</accession>
<evidence type="ECO:0000256" key="1">
    <source>
        <dbReference type="ARBA" id="ARBA00007847"/>
    </source>
</evidence>
<evidence type="ECO:0000313" key="3">
    <source>
        <dbReference type="EMBL" id="ADE57376.1"/>
    </source>
</evidence>
<dbReference type="OrthoDB" id="9803739at2"/>
<dbReference type="STRING" id="572547.Amico_1255"/>
<dbReference type="Proteomes" id="UP000002366">
    <property type="component" value="Chromosome"/>
</dbReference>
<dbReference type="SUPFAM" id="SSF53681">
    <property type="entry name" value="Aspartate/glutamate racemase"/>
    <property type="match status" value="2"/>
</dbReference>
<dbReference type="Pfam" id="PF01177">
    <property type="entry name" value="Asp_Glu_race"/>
    <property type="match status" value="1"/>
</dbReference>
<dbReference type="InterPro" id="IPR033134">
    <property type="entry name" value="Asp/Glu_racemase_AS_2"/>
</dbReference>
<organism evidence="3 4">
    <name type="scientific">Aminobacterium colombiense (strain DSM 12261 / ALA-1)</name>
    <dbReference type="NCBI Taxonomy" id="572547"/>
    <lineage>
        <taxon>Bacteria</taxon>
        <taxon>Thermotogati</taxon>
        <taxon>Synergistota</taxon>
        <taxon>Synergistia</taxon>
        <taxon>Synergistales</taxon>
        <taxon>Aminobacteriaceae</taxon>
        <taxon>Aminobacterium</taxon>
    </lineage>
</organism>
<evidence type="ECO:0000256" key="2">
    <source>
        <dbReference type="ARBA" id="ARBA00023235"/>
    </source>
</evidence>
<keyword evidence="2" id="KW-0413">Isomerase</keyword>
<dbReference type="InterPro" id="IPR001920">
    <property type="entry name" value="Asp/Glu_race"/>
</dbReference>
<dbReference type="KEGG" id="aco:Amico_1255"/>
<dbReference type="NCBIfam" id="TIGR00035">
    <property type="entry name" value="asp_race"/>
    <property type="match status" value="1"/>
</dbReference>
<reference evidence="3 4" key="1">
    <citation type="journal article" date="2010" name="Stand. Genomic Sci.">
        <title>Complete genome sequence of Aminobacterium colombiense type strain (ALA-1).</title>
        <authorList>
            <person name="Chertkov O."/>
            <person name="Sikorski J."/>
            <person name="Brambilla E."/>
            <person name="Lapidus A."/>
            <person name="Copeland A."/>
            <person name="Glavina Del Rio T."/>
            <person name="Nolan M."/>
            <person name="Lucas S."/>
            <person name="Tice H."/>
            <person name="Cheng J.F."/>
            <person name="Han C."/>
            <person name="Detter J.C."/>
            <person name="Bruce D."/>
            <person name="Tapia R."/>
            <person name="Goodwin L."/>
            <person name="Pitluck S."/>
            <person name="Liolios K."/>
            <person name="Ivanova N."/>
            <person name="Mavromatis K."/>
            <person name="Ovchinnikova G."/>
            <person name="Pati A."/>
            <person name="Chen A."/>
            <person name="Palaniappan K."/>
            <person name="Land M."/>
            <person name="Hauser L."/>
            <person name="Chang Y.J."/>
            <person name="Jeffries C.D."/>
            <person name="Spring S."/>
            <person name="Rohde M."/>
            <person name="Goker M."/>
            <person name="Bristow J."/>
            <person name="Eisen J.A."/>
            <person name="Markowitz V."/>
            <person name="Hugenholtz P."/>
            <person name="Kyrpides N.C."/>
            <person name="Klenk H.P."/>
        </authorList>
    </citation>
    <scope>NUCLEOTIDE SEQUENCE [LARGE SCALE GENOMIC DNA]</scope>
    <source>
        <strain evidence="4">DSM 12261 / ALA-1</strain>
    </source>
</reference>
<keyword evidence="4" id="KW-1185">Reference proteome</keyword>
<gene>
    <name evidence="3" type="ordered locus">Amico_1255</name>
</gene>
<dbReference type="Gene3D" id="3.40.50.1860">
    <property type="match status" value="2"/>
</dbReference>
<dbReference type="InterPro" id="IPR015942">
    <property type="entry name" value="Asp/Glu/hydantoin_racemase"/>
</dbReference>
<dbReference type="PANTHER" id="PTHR21198">
    <property type="entry name" value="GLUTAMATE RACEMASE"/>
    <property type="match status" value="1"/>
</dbReference>
<dbReference type="InterPro" id="IPR004380">
    <property type="entry name" value="Asp_race"/>
</dbReference>
<protein>
    <submittedName>
        <fullName evidence="3">Aspartate racemase</fullName>
    </submittedName>
</protein>